<evidence type="ECO:0000256" key="8">
    <source>
        <dbReference type="ARBA" id="ARBA00047664"/>
    </source>
</evidence>
<evidence type="ECO:0000256" key="7">
    <source>
        <dbReference type="ARBA" id="ARBA00041682"/>
    </source>
</evidence>
<dbReference type="InterPro" id="IPR036477">
    <property type="entry name" value="Formyl_transf_N_sf"/>
</dbReference>
<dbReference type="UniPathway" id="UPA00074">
    <property type="reaction ID" value="UER00126"/>
</dbReference>
<dbReference type="GO" id="GO:0005829">
    <property type="term" value="C:cytosol"/>
    <property type="evidence" value="ECO:0007669"/>
    <property type="project" value="TreeGrafter"/>
</dbReference>
<organism evidence="10">
    <name type="scientific">freshwater metagenome</name>
    <dbReference type="NCBI Taxonomy" id="449393"/>
    <lineage>
        <taxon>unclassified sequences</taxon>
        <taxon>metagenomes</taxon>
        <taxon>ecological metagenomes</taxon>
    </lineage>
</organism>
<dbReference type="NCBIfam" id="TIGR00639">
    <property type="entry name" value="PurN"/>
    <property type="match status" value="1"/>
</dbReference>
<evidence type="ECO:0000256" key="5">
    <source>
        <dbReference type="ARBA" id="ARBA00038440"/>
    </source>
</evidence>
<gene>
    <name evidence="10" type="ORF">UFOPK2852_00303</name>
</gene>
<dbReference type="EMBL" id="CAEZZJ010000019">
    <property type="protein sequence ID" value="CAB4752119.1"/>
    <property type="molecule type" value="Genomic_DNA"/>
</dbReference>
<dbReference type="HAMAP" id="MF_01930">
    <property type="entry name" value="PurN"/>
    <property type="match status" value="1"/>
</dbReference>
<dbReference type="InterPro" id="IPR001555">
    <property type="entry name" value="GART_AS"/>
</dbReference>
<evidence type="ECO:0000256" key="4">
    <source>
        <dbReference type="ARBA" id="ARBA00022755"/>
    </source>
</evidence>
<evidence type="ECO:0000256" key="3">
    <source>
        <dbReference type="ARBA" id="ARBA00022679"/>
    </source>
</evidence>
<proteinExistence type="inferred from homology"/>
<reference evidence="10" key="1">
    <citation type="submission" date="2020-05" db="EMBL/GenBank/DDBJ databases">
        <authorList>
            <person name="Chiriac C."/>
            <person name="Salcher M."/>
            <person name="Ghai R."/>
            <person name="Kavagutti S V."/>
        </authorList>
    </citation>
    <scope>NUCLEOTIDE SEQUENCE</scope>
</reference>
<protein>
    <recommendedName>
        <fullName evidence="2">phosphoribosylglycinamide formyltransferase 1</fullName>
        <ecNumber evidence="2">2.1.2.2</ecNumber>
    </recommendedName>
    <alternativeName>
        <fullName evidence="7">5'-phosphoribosylglycinamide transformylase</fullName>
    </alternativeName>
    <alternativeName>
        <fullName evidence="6">GAR transformylase</fullName>
    </alternativeName>
</protein>
<dbReference type="Gene3D" id="3.40.50.170">
    <property type="entry name" value="Formyl transferase, N-terminal domain"/>
    <property type="match status" value="1"/>
</dbReference>
<dbReference type="PANTHER" id="PTHR43369:SF2">
    <property type="entry name" value="PHOSPHORIBOSYLGLYCINAMIDE FORMYLTRANSFERASE"/>
    <property type="match status" value="1"/>
</dbReference>
<dbReference type="InterPro" id="IPR002376">
    <property type="entry name" value="Formyl_transf_N"/>
</dbReference>
<evidence type="ECO:0000256" key="6">
    <source>
        <dbReference type="ARBA" id="ARBA00041324"/>
    </source>
</evidence>
<comment type="catalytic activity">
    <reaction evidence="8">
        <text>N(1)-(5-phospho-beta-D-ribosyl)glycinamide + (6R)-10-formyltetrahydrofolate = N(2)-formyl-N(1)-(5-phospho-beta-D-ribosyl)glycinamide + (6S)-5,6,7,8-tetrahydrofolate + H(+)</text>
        <dbReference type="Rhea" id="RHEA:15053"/>
        <dbReference type="ChEBI" id="CHEBI:15378"/>
        <dbReference type="ChEBI" id="CHEBI:57453"/>
        <dbReference type="ChEBI" id="CHEBI:143788"/>
        <dbReference type="ChEBI" id="CHEBI:147286"/>
        <dbReference type="ChEBI" id="CHEBI:195366"/>
        <dbReference type="EC" id="2.1.2.2"/>
    </reaction>
</comment>
<keyword evidence="3" id="KW-0808">Transferase</keyword>
<evidence type="ECO:0000256" key="1">
    <source>
        <dbReference type="ARBA" id="ARBA00005054"/>
    </source>
</evidence>
<dbReference type="GO" id="GO:0006189">
    <property type="term" value="P:'de novo' IMP biosynthetic process"/>
    <property type="evidence" value="ECO:0007669"/>
    <property type="project" value="UniProtKB-UniPathway"/>
</dbReference>
<dbReference type="AlphaFoldDB" id="A0A6J6U107"/>
<feature type="domain" description="Formyl transferase N-terminal" evidence="9">
    <location>
        <begin position="1"/>
        <end position="176"/>
    </location>
</feature>
<dbReference type="InterPro" id="IPR004607">
    <property type="entry name" value="GART"/>
</dbReference>
<comment type="similarity">
    <text evidence="5">Belongs to the GART family.</text>
</comment>
<dbReference type="EC" id="2.1.2.2" evidence="2"/>
<evidence type="ECO:0000259" key="9">
    <source>
        <dbReference type="Pfam" id="PF00551"/>
    </source>
</evidence>
<dbReference type="PANTHER" id="PTHR43369">
    <property type="entry name" value="PHOSPHORIBOSYLGLYCINAMIDE FORMYLTRANSFERASE"/>
    <property type="match status" value="1"/>
</dbReference>
<dbReference type="GO" id="GO:0004644">
    <property type="term" value="F:phosphoribosylglycinamide formyltransferase activity"/>
    <property type="evidence" value="ECO:0007669"/>
    <property type="project" value="UniProtKB-EC"/>
</dbReference>
<dbReference type="Pfam" id="PF00551">
    <property type="entry name" value="Formyl_trans_N"/>
    <property type="match status" value="1"/>
</dbReference>
<evidence type="ECO:0000313" key="10">
    <source>
        <dbReference type="EMBL" id="CAB4752119.1"/>
    </source>
</evidence>
<comment type="pathway">
    <text evidence="1">Purine metabolism; IMP biosynthesis via de novo pathway; N(2)-formyl-N(1)-(5-phospho-D-ribosyl)glycinamide from N(1)-(5-phospho-D-ribosyl)glycinamide (10-formyl THF route): step 1/1.</text>
</comment>
<keyword evidence="4" id="KW-0658">Purine biosynthesis</keyword>
<name>A0A6J6U107_9ZZZZ</name>
<dbReference type="SUPFAM" id="SSF53328">
    <property type="entry name" value="Formyltransferase"/>
    <property type="match status" value="1"/>
</dbReference>
<evidence type="ECO:0000256" key="2">
    <source>
        <dbReference type="ARBA" id="ARBA00012254"/>
    </source>
</evidence>
<accession>A0A6J6U107</accession>
<sequence>MRIVLLASGSGSLAQSIIDATKSGKLQIEISALISDQESGALSRASSAGITTKYLPMISDRNSWNTQLLNYVESLNPDLVVSVGFMRVLAPEFVAKFPTINTHPALLPNFPGAHGVRDALAAKATKSGSTVHWVDAGVDTGEIIAQKEIAVLPGDDLESLHERIKIVERELIVETIQDLIINGIPGRN</sequence>
<dbReference type="CDD" id="cd08645">
    <property type="entry name" value="FMT_core_GART"/>
    <property type="match status" value="1"/>
</dbReference>
<dbReference type="PROSITE" id="PS00373">
    <property type="entry name" value="GART"/>
    <property type="match status" value="1"/>
</dbReference>